<organism evidence="7">
    <name type="scientific">Vitis vinifera</name>
    <name type="common">Grape</name>
    <dbReference type="NCBI Taxonomy" id="29760"/>
    <lineage>
        <taxon>Eukaryota</taxon>
        <taxon>Viridiplantae</taxon>
        <taxon>Streptophyta</taxon>
        <taxon>Embryophyta</taxon>
        <taxon>Tracheophyta</taxon>
        <taxon>Spermatophyta</taxon>
        <taxon>Magnoliopsida</taxon>
        <taxon>eudicotyledons</taxon>
        <taxon>Gunneridae</taxon>
        <taxon>Pentapetalae</taxon>
        <taxon>rosids</taxon>
        <taxon>Vitales</taxon>
        <taxon>Vitaceae</taxon>
        <taxon>Viteae</taxon>
        <taxon>Vitis</taxon>
    </lineage>
</organism>
<dbReference type="PANTHER" id="PTHR37984">
    <property type="entry name" value="PROTEIN CBG26694"/>
    <property type="match status" value="1"/>
</dbReference>
<dbReference type="CDD" id="cd09274">
    <property type="entry name" value="RNase_HI_RT_Ty3"/>
    <property type="match status" value="1"/>
</dbReference>
<dbReference type="CDD" id="cd00303">
    <property type="entry name" value="retropepsin_like"/>
    <property type="match status" value="1"/>
</dbReference>
<dbReference type="InterPro" id="IPR021109">
    <property type="entry name" value="Peptidase_aspartic_dom_sf"/>
</dbReference>
<dbReference type="GO" id="GO:0003676">
    <property type="term" value="F:nucleic acid binding"/>
    <property type="evidence" value="ECO:0007669"/>
    <property type="project" value="InterPro"/>
</dbReference>
<dbReference type="Gene3D" id="3.10.10.10">
    <property type="entry name" value="HIV Type 1 Reverse Transcriptase, subunit A, domain 1"/>
    <property type="match status" value="1"/>
</dbReference>
<dbReference type="PROSITE" id="PS50994">
    <property type="entry name" value="INTEGRASE"/>
    <property type="match status" value="1"/>
</dbReference>
<protein>
    <recommendedName>
        <fullName evidence="6">Integrase catalytic domain-containing protein</fullName>
    </recommendedName>
</protein>
<proteinExistence type="predicted"/>
<dbReference type="FunFam" id="3.30.70.270:FF:000020">
    <property type="entry name" value="Transposon Tf2-6 polyprotein-like Protein"/>
    <property type="match status" value="1"/>
</dbReference>
<dbReference type="InterPro" id="IPR043502">
    <property type="entry name" value="DNA/RNA_pol_sf"/>
</dbReference>
<dbReference type="InterPro" id="IPR036397">
    <property type="entry name" value="RNaseH_sf"/>
</dbReference>
<dbReference type="SUPFAM" id="SSF56672">
    <property type="entry name" value="DNA/RNA polymerases"/>
    <property type="match status" value="1"/>
</dbReference>
<dbReference type="InterPro" id="IPR041577">
    <property type="entry name" value="RT_RNaseH_2"/>
</dbReference>
<dbReference type="EMBL" id="AM441765">
    <property type="protein sequence ID" value="CAN73970.1"/>
    <property type="molecule type" value="Genomic_DNA"/>
</dbReference>
<dbReference type="GO" id="GO:0004519">
    <property type="term" value="F:endonuclease activity"/>
    <property type="evidence" value="ECO:0007669"/>
    <property type="project" value="UniProtKB-KW"/>
</dbReference>
<dbReference type="Gene3D" id="3.30.70.270">
    <property type="match status" value="2"/>
</dbReference>
<evidence type="ECO:0000313" key="7">
    <source>
        <dbReference type="EMBL" id="CAN73970.1"/>
    </source>
</evidence>
<dbReference type="InterPro" id="IPR043128">
    <property type="entry name" value="Rev_trsase/Diguanyl_cyclase"/>
</dbReference>
<dbReference type="InterPro" id="IPR000477">
    <property type="entry name" value="RT_dom"/>
</dbReference>
<evidence type="ECO:0000256" key="2">
    <source>
        <dbReference type="ARBA" id="ARBA00022695"/>
    </source>
</evidence>
<dbReference type="SUPFAM" id="SSF50630">
    <property type="entry name" value="Acid proteases"/>
    <property type="match status" value="1"/>
</dbReference>
<keyword evidence="3" id="KW-0540">Nuclease</keyword>
<sequence length="1078" mass="122901">MEAINACPHHGFDTWLLVSYFYDGMSSSMKQLLETMCGGDFMSKNPEEAMDFLNYVVEVSRGWDEPNMGEVGKMKSQPNALNAKAGMYTLNEDIDMKAKVAAMTRRLGELELKKIREVQAASETLVQVMPCSICQSYEHLVEECPIIPDVREMFGDQANDLCTIKRGLNVNKKAFMTEQVSAIIQCKSPVKYKDLGCLTILVMIGGTLVEKALLDLGASVNLLPYFVYKQLGLGELKPTSITLSLADRSVKIPRGMIEDVLVQVDNFYYPVDFVVLDMDPIVKETNYVPIILRRPFLATSNAIINCRNGLMQLTFGNMTLELNIFYMCKKPINPEEEEGSEVVCIIDTLVEEHCNKKIQEKLNESLGDLDEGLPEPSDLLATLPGINPLVCTHHIYMEEEAKPVRQPQRRLNPHMQEVVRAEVLKLLQAGIIYPISDSPWVSPTQVVPKKSGITVVKNDKGEEVATRLTSGWKEKTTFTCPFGKYAYRRMPFGLCNAPTTFQQCMLNIFSDMVECIMEVFMDDITIYGSTFEECLVNLEAILNRCIEKDLVLNWEKCHFMVQQGIVFGHIISKKGIEVDKAKVELIVKLPSPTTVKGVRQFLGHAGFYRRFIKYFSKLSKPLCEPLVNDGKFAWDKRCQKSFEQLKQFLTIAPIVRAPNWQLPFEVMCDSSDFAIGAVLGQRENGKPYVIYYASKTLNEAQRNYTTTEKELLVVIFALDKFRAYLVGSFIVVFIDHSALKLAILHNSHGLPINDDFPEESLMLLEDASWYAQYANYLVTGEVPSEWKAQDRKHIFAKIHAYYWEELFFFKYCADQIIRKCIPEQEQQGILSHCHKSACGGHFASQKTAMKVLQSGFSCPSLSKMLTPCAGVVIDVKDLGNYVSKWVEAILCKHNDHRVVLKFLKENIFSRFGVPKAIISDEGTHFCNKPFETLLAKYEVKHKVATPYHSQTSGQVELTNREIKNILMKVVNTSRRDWSVKLHDSLWAYRTTYKTILSVSPYCLVYGKACHLPVEVEYKAWWAIKKVNMDLNRAGMKRCLDLNEMEELRNDAYINSKIEKQRMKRWHDQLISNKEFQKG</sequence>
<dbReference type="SUPFAM" id="SSF53098">
    <property type="entry name" value="Ribonuclease H-like"/>
    <property type="match status" value="1"/>
</dbReference>
<dbReference type="Gene3D" id="3.30.420.10">
    <property type="entry name" value="Ribonuclease H-like superfamily/Ribonuclease H"/>
    <property type="match status" value="1"/>
</dbReference>
<keyword evidence="4" id="KW-0378">Hydrolase</keyword>
<evidence type="ECO:0000256" key="1">
    <source>
        <dbReference type="ARBA" id="ARBA00022679"/>
    </source>
</evidence>
<gene>
    <name evidence="7" type="ORF">VITISV_019724</name>
</gene>
<dbReference type="Pfam" id="PF00665">
    <property type="entry name" value="rve"/>
    <property type="match status" value="1"/>
</dbReference>
<name>A5AZV8_VITVI</name>
<keyword evidence="2" id="KW-0548">Nucleotidyltransferase</keyword>
<evidence type="ECO:0000256" key="3">
    <source>
        <dbReference type="ARBA" id="ARBA00022722"/>
    </source>
</evidence>
<dbReference type="GO" id="GO:0015074">
    <property type="term" value="P:DNA integration"/>
    <property type="evidence" value="ECO:0007669"/>
    <property type="project" value="InterPro"/>
</dbReference>
<reference evidence="7" key="1">
    <citation type="journal article" date="2007" name="PLoS ONE">
        <title>The first genome sequence of an elite grapevine cultivar (Pinot noir Vitis vinifera L.): coping with a highly heterozygous genome.</title>
        <authorList>
            <person name="Velasco R."/>
            <person name="Zharkikh A."/>
            <person name="Troggio M."/>
            <person name="Cartwright D.A."/>
            <person name="Cestaro A."/>
            <person name="Pruss D."/>
            <person name="Pindo M."/>
            <person name="FitzGerald L.M."/>
            <person name="Vezzulli S."/>
            <person name="Reid J."/>
            <person name="Malacarne G."/>
            <person name="Iliev D."/>
            <person name="Coppola G."/>
            <person name="Wardell B."/>
            <person name="Micheletti D."/>
            <person name="Macalma T."/>
            <person name="Facci M."/>
            <person name="Mitchell J.T."/>
            <person name="Perazzolli M."/>
            <person name="Eldredge G."/>
            <person name="Gatto P."/>
            <person name="Oyzerski R."/>
            <person name="Moretto M."/>
            <person name="Gutin N."/>
            <person name="Stefanini M."/>
            <person name="Chen Y."/>
            <person name="Segala C."/>
            <person name="Davenport C."/>
            <person name="Dematte L."/>
            <person name="Mraz A."/>
            <person name="Battilana J."/>
            <person name="Stormo K."/>
            <person name="Costa F."/>
            <person name="Tao Q."/>
            <person name="Si-Ammour A."/>
            <person name="Harkins T."/>
            <person name="Lackey A."/>
            <person name="Perbost C."/>
            <person name="Taillon B."/>
            <person name="Stella A."/>
            <person name="Solovyev V."/>
            <person name="Fawcett J.A."/>
            <person name="Sterck L."/>
            <person name="Vandepoele K."/>
            <person name="Grando S.M."/>
            <person name="Toppo S."/>
            <person name="Moser C."/>
            <person name="Lanchbury J."/>
            <person name="Bogden R."/>
            <person name="Skolnick M."/>
            <person name="Sgaramella V."/>
            <person name="Bhatnagar S.K."/>
            <person name="Fontana P."/>
            <person name="Gutin A."/>
            <person name="Van de Peer Y."/>
            <person name="Salamini F."/>
            <person name="Viola R."/>
        </authorList>
    </citation>
    <scope>NUCLEOTIDE SEQUENCE</scope>
</reference>
<dbReference type="Gene3D" id="2.40.70.10">
    <property type="entry name" value="Acid Proteases"/>
    <property type="match status" value="1"/>
</dbReference>
<feature type="domain" description="Integrase catalytic" evidence="6">
    <location>
        <begin position="842"/>
        <end position="1008"/>
    </location>
</feature>
<keyword evidence="5" id="KW-0511">Multifunctional enzyme</keyword>
<dbReference type="AlphaFoldDB" id="A5AZV8"/>
<dbReference type="GO" id="GO:0016779">
    <property type="term" value="F:nucleotidyltransferase activity"/>
    <property type="evidence" value="ECO:0007669"/>
    <property type="project" value="UniProtKB-KW"/>
</dbReference>
<keyword evidence="1" id="KW-0808">Transferase</keyword>
<dbReference type="InterPro" id="IPR050951">
    <property type="entry name" value="Retrovirus_Pol_polyprotein"/>
</dbReference>
<evidence type="ECO:0000256" key="5">
    <source>
        <dbReference type="ARBA" id="ARBA00023268"/>
    </source>
</evidence>
<dbReference type="InterPro" id="IPR012337">
    <property type="entry name" value="RNaseH-like_sf"/>
</dbReference>
<dbReference type="Pfam" id="PF00078">
    <property type="entry name" value="RVT_1"/>
    <property type="match status" value="1"/>
</dbReference>
<dbReference type="InterPro" id="IPR001584">
    <property type="entry name" value="Integrase_cat-core"/>
</dbReference>
<dbReference type="FunFam" id="3.10.20.370:FF:000001">
    <property type="entry name" value="Retrovirus-related Pol polyprotein from transposon 17.6-like protein"/>
    <property type="match status" value="1"/>
</dbReference>
<accession>A5AZV8</accession>
<dbReference type="CDD" id="cd01647">
    <property type="entry name" value="RT_LTR"/>
    <property type="match status" value="1"/>
</dbReference>
<evidence type="ECO:0000256" key="4">
    <source>
        <dbReference type="ARBA" id="ARBA00022759"/>
    </source>
</evidence>
<dbReference type="PANTHER" id="PTHR37984:SF5">
    <property type="entry name" value="PROTEIN NYNRIN-LIKE"/>
    <property type="match status" value="1"/>
</dbReference>
<keyword evidence="4" id="KW-0255">Endonuclease</keyword>
<evidence type="ECO:0000259" key="6">
    <source>
        <dbReference type="PROSITE" id="PS50994"/>
    </source>
</evidence>
<dbReference type="Pfam" id="PF17919">
    <property type="entry name" value="RT_RNaseH_2"/>
    <property type="match status" value="1"/>
</dbReference>